<evidence type="ECO:0000259" key="1">
    <source>
        <dbReference type="Pfam" id="PF19834"/>
    </source>
</evidence>
<organism evidence="2 3">
    <name type="scientific">Bradyrhizobium japonicum</name>
    <dbReference type="NCBI Taxonomy" id="375"/>
    <lineage>
        <taxon>Bacteria</taxon>
        <taxon>Pseudomonadati</taxon>
        <taxon>Pseudomonadota</taxon>
        <taxon>Alphaproteobacteria</taxon>
        <taxon>Hyphomicrobiales</taxon>
        <taxon>Nitrobacteraceae</taxon>
        <taxon>Bradyrhizobium</taxon>
    </lineage>
</organism>
<proteinExistence type="predicted"/>
<name>A0A1L3F440_BRAJP</name>
<protein>
    <recommendedName>
        <fullName evidence="1">DUF6314 domain-containing protein</fullName>
    </recommendedName>
</protein>
<gene>
    <name evidence="2" type="ORF">BKD09_06830</name>
</gene>
<dbReference type="RefSeq" id="WP_071909309.1">
    <property type="nucleotide sequence ID" value="NZ_CP017637.1"/>
</dbReference>
<reference evidence="2 3" key="1">
    <citation type="submission" date="2016-11" db="EMBL/GenBank/DDBJ databases">
        <title>Complete Genome Sequence of Bradyrhizobium sp. strain J5, an isolated from soybean nodule in Hokkaido.</title>
        <authorList>
            <person name="Kanehara K."/>
        </authorList>
    </citation>
    <scope>NUCLEOTIDE SEQUENCE [LARGE SCALE GENOMIC DNA]</scope>
    <source>
        <strain evidence="2 3">J5</strain>
    </source>
</reference>
<evidence type="ECO:0000313" key="3">
    <source>
        <dbReference type="Proteomes" id="UP000181962"/>
    </source>
</evidence>
<dbReference type="Proteomes" id="UP000181962">
    <property type="component" value="Chromosome"/>
</dbReference>
<dbReference type="EMBL" id="CP017637">
    <property type="protein sequence ID" value="APG08044.1"/>
    <property type="molecule type" value="Genomic_DNA"/>
</dbReference>
<feature type="domain" description="DUF6314" evidence="1">
    <location>
        <begin position="19"/>
        <end position="151"/>
    </location>
</feature>
<sequence length="153" mass="17140">MNEAMIDGWGDASDVTKKLIGSWSFNRVIEGQATMQGIAIFTPLDGGRLAYREQGYLTLANGTIVQAEREYVFSNSDGGFKVFFREDPPRLFHEISLSASSGGELSGRARHLCKHDDYQSAYMFLPDGTFVVRHVVSGPRKDYMMNTTYTRLP</sequence>
<accession>A0A1L3F440</accession>
<evidence type="ECO:0000313" key="2">
    <source>
        <dbReference type="EMBL" id="APG08044.1"/>
    </source>
</evidence>
<dbReference type="AlphaFoldDB" id="A0A1L3F440"/>
<dbReference type="InterPro" id="IPR045632">
    <property type="entry name" value="DUF6314"/>
</dbReference>
<dbReference type="OrthoDB" id="7351979at2"/>
<dbReference type="Pfam" id="PF19834">
    <property type="entry name" value="DUF6314"/>
    <property type="match status" value="1"/>
</dbReference>